<gene>
    <name evidence="4" type="ORF">B5C34_08925</name>
</gene>
<dbReference type="PANTHER" id="PTHR34982">
    <property type="entry name" value="YOP PROTEINS TRANSLOCATION PROTEIN L"/>
    <property type="match status" value="1"/>
</dbReference>
<dbReference type="RefSeq" id="WP_088712344.1">
    <property type="nucleotide sequence ID" value="NZ_NFZT01000001.1"/>
</dbReference>
<keyword evidence="1" id="KW-0813">Transport</keyword>
<feature type="coiled-coil region" evidence="3">
    <location>
        <begin position="28"/>
        <end position="62"/>
    </location>
</feature>
<dbReference type="GO" id="GO:0005829">
    <property type="term" value="C:cytosol"/>
    <property type="evidence" value="ECO:0007669"/>
    <property type="project" value="TreeGrafter"/>
</dbReference>
<evidence type="ECO:0000256" key="2">
    <source>
        <dbReference type="ARBA" id="ARBA00022927"/>
    </source>
</evidence>
<dbReference type="GO" id="GO:0015031">
    <property type="term" value="P:protein transport"/>
    <property type="evidence" value="ECO:0007669"/>
    <property type="project" value="UniProtKB-KW"/>
</dbReference>
<evidence type="ECO:0000313" key="4">
    <source>
        <dbReference type="EMBL" id="OWV33571.1"/>
    </source>
</evidence>
<keyword evidence="3" id="KW-0175">Coiled coil</keyword>
<proteinExistence type="predicted"/>
<evidence type="ECO:0000256" key="1">
    <source>
        <dbReference type="ARBA" id="ARBA00022448"/>
    </source>
</evidence>
<sequence length="223" mass="24714">MSSALSSSVRKFEFDRIFSPAANTPASTADLHLKLAESEAELTRLKREMQDHQKELERVRAEAFEAGAAQERAKREEDMRLLARSVLDQLCHLDDALDSATVRLEGQAATIARTAAEVIAGRALNDSPAETIDEAIGRALTQAARGDELRIFVNPAMAGEVEALVTERQRRDRRRLNLVVVPDSELARHDARIDWGQGELILSAETRADAVRREFEALFPAAE</sequence>
<keyword evidence="2" id="KW-0653">Protein transport</keyword>
<dbReference type="EMBL" id="NFZT01000001">
    <property type="protein sequence ID" value="OWV33571.1"/>
    <property type="molecule type" value="Genomic_DNA"/>
</dbReference>
<comment type="caution">
    <text evidence="4">The sequence shown here is derived from an EMBL/GenBank/DDBJ whole genome shotgun (WGS) entry which is preliminary data.</text>
</comment>
<evidence type="ECO:0000256" key="3">
    <source>
        <dbReference type="SAM" id="Coils"/>
    </source>
</evidence>
<evidence type="ECO:0000313" key="5">
    <source>
        <dbReference type="Proteomes" id="UP000198462"/>
    </source>
</evidence>
<dbReference type="PANTHER" id="PTHR34982:SF1">
    <property type="entry name" value="FLAGELLAR ASSEMBLY PROTEIN FLIH"/>
    <property type="match status" value="1"/>
</dbReference>
<dbReference type="AlphaFoldDB" id="A0A219B5K9"/>
<dbReference type="Proteomes" id="UP000198462">
    <property type="component" value="Unassembled WGS sequence"/>
</dbReference>
<protein>
    <submittedName>
        <fullName evidence="4">Uncharacterized protein</fullName>
    </submittedName>
</protein>
<reference evidence="5" key="1">
    <citation type="submission" date="2017-05" db="EMBL/GenBank/DDBJ databases">
        <authorList>
            <person name="Lin X."/>
        </authorList>
    </citation>
    <scope>NUCLEOTIDE SEQUENCE [LARGE SCALE GENOMIC DNA]</scope>
    <source>
        <strain evidence="5">JLT2012</strain>
    </source>
</reference>
<accession>A0A219B5K9</accession>
<dbReference type="OrthoDB" id="7304298at2"/>
<name>A0A219B5K9_9SPHN</name>
<keyword evidence="5" id="KW-1185">Reference proteome</keyword>
<dbReference type="InterPro" id="IPR051472">
    <property type="entry name" value="T3SS_Stator/FliH"/>
</dbReference>
<organism evidence="4 5">
    <name type="scientific">Pacificimonas flava</name>
    <dbReference type="NCBI Taxonomy" id="1234595"/>
    <lineage>
        <taxon>Bacteria</taxon>
        <taxon>Pseudomonadati</taxon>
        <taxon>Pseudomonadota</taxon>
        <taxon>Alphaproteobacteria</taxon>
        <taxon>Sphingomonadales</taxon>
        <taxon>Sphingosinicellaceae</taxon>
        <taxon>Pacificimonas</taxon>
    </lineage>
</organism>